<dbReference type="GO" id="GO:0046514">
    <property type="term" value="P:ceramide catabolic process"/>
    <property type="evidence" value="ECO:0007669"/>
    <property type="project" value="InterPro"/>
</dbReference>
<keyword evidence="7" id="KW-0732">Signal</keyword>
<evidence type="ECO:0000256" key="7">
    <source>
        <dbReference type="SAM" id="SignalP"/>
    </source>
</evidence>
<evidence type="ECO:0000313" key="11">
    <source>
        <dbReference type="Proteomes" id="UP000494106"/>
    </source>
</evidence>
<dbReference type="GO" id="GO:0046512">
    <property type="term" value="P:sphingosine biosynthetic process"/>
    <property type="evidence" value="ECO:0007669"/>
    <property type="project" value="TreeGrafter"/>
</dbReference>
<evidence type="ECO:0000256" key="6">
    <source>
        <dbReference type="PIRSR" id="PIRSR606823-2"/>
    </source>
</evidence>
<keyword evidence="6" id="KW-0862">Zinc</keyword>
<evidence type="ECO:0000256" key="1">
    <source>
        <dbReference type="ARBA" id="ARBA00009835"/>
    </source>
</evidence>
<accession>A0A8S0ZYY7</accession>
<feature type="binding site" evidence="6">
    <location>
        <position position="223"/>
    </location>
    <ligand>
        <name>Zn(2+)</name>
        <dbReference type="ChEBI" id="CHEBI:29105"/>
    </ligand>
</feature>
<evidence type="ECO:0000256" key="4">
    <source>
        <dbReference type="ARBA" id="ARBA00022801"/>
    </source>
</evidence>
<dbReference type="GO" id="GO:0046872">
    <property type="term" value="F:metal ion binding"/>
    <property type="evidence" value="ECO:0007669"/>
    <property type="project" value="UniProtKB-KW"/>
</dbReference>
<gene>
    <name evidence="10" type="ORF">APLA_LOCUS7553</name>
</gene>
<proteinExistence type="inferred from homology"/>
<dbReference type="Pfam" id="PF04734">
    <property type="entry name" value="Ceramidase_alk"/>
    <property type="match status" value="2"/>
</dbReference>
<dbReference type="PANTHER" id="PTHR12670:SF1">
    <property type="entry name" value="NEUTRAL CERAMIDASE"/>
    <property type="match status" value="1"/>
</dbReference>
<feature type="binding site" evidence="6">
    <location>
        <position position="467"/>
    </location>
    <ligand>
        <name>Zn(2+)</name>
        <dbReference type="ChEBI" id="CHEBI:29105"/>
    </ligand>
</feature>
<dbReference type="EC" id="3.5.1.23" evidence="2"/>
<dbReference type="InterPro" id="IPR031331">
    <property type="entry name" value="NEUT/ALK_ceramidase_C"/>
</dbReference>
<comment type="cofactor">
    <cofactor evidence="6">
        <name>Zn(2+)</name>
        <dbReference type="ChEBI" id="CHEBI:29105"/>
    </cofactor>
    <text evidence="6">Binds 1 zinc ion per subunit.</text>
</comment>
<dbReference type="EMBL" id="CADEBC010000500">
    <property type="protein sequence ID" value="CAB3238757.1"/>
    <property type="molecule type" value="Genomic_DNA"/>
</dbReference>
<feature type="domain" description="Neutral/alkaline non-lysosomal ceramidase N-terminal" evidence="8">
    <location>
        <begin position="747"/>
        <end position="1256"/>
    </location>
</feature>
<evidence type="ECO:0000313" key="10">
    <source>
        <dbReference type="EMBL" id="CAB3238757.1"/>
    </source>
</evidence>
<feature type="binding site" evidence="6">
    <location>
        <position position="502"/>
    </location>
    <ligand>
        <name>Zn(2+)</name>
        <dbReference type="ChEBI" id="CHEBI:29105"/>
    </ligand>
</feature>
<feature type="domain" description="Neutral/alkaline non-lysosomal ceramidase C-terminal" evidence="9">
    <location>
        <begin position="534"/>
        <end position="695"/>
    </location>
</feature>
<keyword evidence="11" id="KW-1185">Reference proteome</keyword>
<dbReference type="InterPro" id="IPR031329">
    <property type="entry name" value="NEUT/ALK_ceramidase_N"/>
</dbReference>
<dbReference type="OrthoDB" id="191371at2759"/>
<dbReference type="PANTHER" id="PTHR12670">
    <property type="entry name" value="CERAMIDASE"/>
    <property type="match status" value="1"/>
</dbReference>
<dbReference type="GO" id="GO:0016020">
    <property type="term" value="C:membrane"/>
    <property type="evidence" value="ECO:0007669"/>
    <property type="project" value="GOC"/>
</dbReference>
<feature type="active site" description="Nucleophile" evidence="5">
    <location>
        <position position="275"/>
    </location>
</feature>
<evidence type="ECO:0000256" key="2">
    <source>
        <dbReference type="ARBA" id="ARBA00011891"/>
    </source>
</evidence>
<dbReference type="Pfam" id="PF17048">
    <property type="entry name" value="Ceramidse_alk_C"/>
    <property type="match status" value="2"/>
</dbReference>
<comment type="similarity">
    <text evidence="1">Belongs to the neutral ceramidase family.</text>
</comment>
<dbReference type="GO" id="GO:0005576">
    <property type="term" value="C:extracellular region"/>
    <property type="evidence" value="ECO:0007669"/>
    <property type="project" value="TreeGrafter"/>
</dbReference>
<reference evidence="10 11" key="1">
    <citation type="submission" date="2020-04" db="EMBL/GenBank/DDBJ databases">
        <authorList>
            <person name="Wallbank WR R."/>
            <person name="Pardo Diaz C."/>
            <person name="Kozak K."/>
            <person name="Martin S."/>
            <person name="Jiggins C."/>
            <person name="Moest M."/>
            <person name="Warren A I."/>
            <person name="Byers J.R.P. K."/>
            <person name="Montejo-Kovacevich G."/>
            <person name="Yen C E."/>
        </authorList>
    </citation>
    <scope>NUCLEOTIDE SEQUENCE [LARGE SCALE GENOMIC DNA]</scope>
</reference>
<evidence type="ECO:0000256" key="5">
    <source>
        <dbReference type="PIRSR" id="PIRSR606823-1"/>
    </source>
</evidence>
<evidence type="ECO:0000256" key="3">
    <source>
        <dbReference type="ARBA" id="ARBA00019235"/>
    </source>
</evidence>
<comment type="caution">
    <text evidence="10">The sequence shown here is derived from an EMBL/GenBank/DDBJ whole genome shotgun (WGS) entry which is preliminary data.</text>
</comment>
<dbReference type="GO" id="GO:0017040">
    <property type="term" value="F:N-acylsphingosine amidohydrolase activity"/>
    <property type="evidence" value="ECO:0007669"/>
    <property type="project" value="UniProtKB-EC"/>
</dbReference>
<keyword evidence="6" id="KW-0479">Metal-binding</keyword>
<dbReference type="InterPro" id="IPR006823">
    <property type="entry name" value="Ceramidase_alk"/>
</dbReference>
<dbReference type="InterPro" id="IPR038445">
    <property type="entry name" value="NCDase_C_sf"/>
</dbReference>
<sequence>MMTMQVLVGVIACAYAVHALRVGVGIADVTGPPAEIAFMGYAQLEQTGRGIHLRQFSRAFVFEDTNGEKAQRLVFVSVDAAMMGHGVRKEVIKRLHKRFGDMYGEHNVIISGTHTHSTPGGFLMDFLFDLPILGFVKETYASYIIGILKSILIAHNKLTEARMVYGEAELLDANINRSPTSYLRNPPEERARYQYDVDKTLSQIRFVTPDDKILGVINWFAVHPTSMNNTNHLVSSDNVGYASILMEKALNGNTTLPGKGSIVCAFASTNLGDVSPNTRGPHCEFSGKVCDQEKLLCKLPKERCFATGPGRDMFESTRIIATKMFQTAMKVLNEPGEDLTGPLGIVHQYVKMSEEEVAAYDPITETFNDSEKVRGCLPAMGYSFAAGTTDGPGAFDFKQGTTTSNPLWNAVRDFIAEPTKDDIKCQAPKPILLATGRAKFPYEWQPKVVSCSVARIGSFFLAAVPGEFTTMSGRRLRNIISKTAPDARKVVIAGLSNIYSDYVATFEEYQAQRYEAASTIYGPHTLEIYLNKYVELTEALISDKSLEPGPEPPDLSAQLISLVPPVLWDSTHWGHEFGDCLVQPQKHYSYGDIVIAHFVSGHPRNSIRHGKWYLAVEKLESEEDDAWTVVATDADWETKFTWIRDSKVMGTSHVEIEWEIPVGTPKGTYRIHHFGNYKYVLGGIYPYHGFTDGFQPYTMAVPILGKIVIVVLILGVIAGMTTVIVLTVNSDSVEEDCCVVEDTEPIYKVGVGIADMTGPPTEINFMGYAEFTQSGTGIHLRQFARSFIFVEGDKRVAYVSAEVQAVGIAVRREVVRRLQEKYGTMYRLDNVIIAGTHTHSAPGGHLVYILLDISILGFSEESFNAYVDGITRSIERAHENIVPARLFYGRTNITDASINRSPFSYMSNPPAERNRYDSDTDNTLTQVRIENLNGSLHGVLNWFSVHTTSMNMSNTLISSDNLGYSALRMEQELNPGAFPGKGKIVAGFFASNLGDASPNTYGARCEFSEIQCDNQFIVCGAGERCFARGPGADMFESVKIIGTKIFEGALEILNSPGEELRGKLKVVHQFVDMTVQEVPRYNPVTRTFESNETVTGCAPALGYSFVAGTQDGANTLNVTQGTLHPIEGNPVLGVINIISNPTEGDRECHAPKPILLATGRANEPLPWHPNVTSVSLIWLGDLAILGVPGEPTTMAGRRMMDVVGQVMEENGLAPKIVVTGLTNEYIHYVATFEEYQIQRYEAASTIYGPHTLDIFLNKFHEFAEIAVKDGEVEDTPAPEDYRNRLETFIPPVEVDNHEENSTFGETLYQPIAEAPRGATIDATFVAANPRNDLKQESSHFVIERLNGTDWVEVTNDADFNTKFIWQRIPQNSSRVRIVWTIPEDSVLGVPHRIRYFGAARTATGDIQPFTGESDTFIIVDDVAGSD</sequence>
<name>A0A8S0ZYY7_ARCPL</name>
<organism evidence="10 11">
    <name type="scientific">Arctia plantaginis</name>
    <name type="common">Wood tiger moth</name>
    <name type="synonym">Phalaena plantaginis</name>
    <dbReference type="NCBI Taxonomy" id="874455"/>
    <lineage>
        <taxon>Eukaryota</taxon>
        <taxon>Metazoa</taxon>
        <taxon>Ecdysozoa</taxon>
        <taxon>Arthropoda</taxon>
        <taxon>Hexapoda</taxon>
        <taxon>Insecta</taxon>
        <taxon>Pterygota</taxon>
        <taxon>Neoptera</taxon>
        <taxon>Endopterygota</taxon>
        <taxon>Lepidoptera</taxon>
        <taxon>Glossata</taxon>
        <taxon>Ditrysia</taxon>
        <taxon>Noctuoidea</taxon>
        <taxon>Erebidae</taxon>
        <taxon>Arctiinae</taxon>
        <taxon>Arctia</taxon>
    </lineage>
</organism>
<feature type="domain" description="Neutral/alkaline non-lysosomal ceramidase N-terminal" evidence="8">
    <location>
        <begin position="21"/>
        <end position="531"/>
    </location>
</feature>
<dbReference type="GO" id="GO:0042759">
    <property type="term" value="P:long-chain fatty acid biosynthetic process"/>
    <property type="evidence" value="ECO:0007669"/>
    <property type="project" value="TreeGrafter"/>
</dbReference>
<feature type="binding site" evidence="6">
    <location>
        <position position="114"/>
    </location>
    <ligand>
        <name>Zn(2+)</name>
        <dbReference type="ChEBI" id="CHEBI:29105"/>
    </ligand>
</feature>
<dbReference type="Proteomes" id="UP000494106">
    <property type="component" value="Unassembled WGS sequence"/>
</dbReference>
<feature type="domain" description="Neutral/alkaline non-lysosomal ceramidase C-terminal" evidence="9">
    <location>
        <begin position="1271"/>
        <end position="1417"/>
    </location>
</feature>
<dbReference type="Gene3D" id="2.60.40.2300">
    <property type="entry name" value="Neutral/alkaline non-lysosomal ceramidase, C-terminal domain"/>
    <property type="match status" value="2"/>
</dbReference>
<feature type="signal peptide" evidence="7">
    <location>
        <begin position="1"/>
        <end position="19"/>
    </location>
</feature>
<feature type="chain" id="PRO_5035866044" description="Neutral ceramidase" evidence="7">
    <location>
        <begin position="20"/>
        <end position="1426"/>
    </location>
</feature>
<evidence type="ECO:0000259" key="8">
    <source>
        <dbReference type="Pfam" id="PF04734"/>
    </source>
</evidence>
<protein>
    <recommendedName>
        <fullName evidence="3">Neutral ceramidase</fullName>
        <ecNumber evidence="2">3.5.1.23</ecNumber>
    </recommendedName>
</protein>
<evidence type="ECO:0000259" key="9">
    <source>
        <dbReference type="Pfam" id="PF17048"/>
    </source>
</evidence>
<keyword evidence="4" id="KW-0378">Hydrolase</keyword>